<evidence type="ECO:0000313" key="11">
    <source>
        <dbReference type="Proteomes" id="UP001501508"/>
    </source>
</evidence>
<dbReference type="CDD" id="cd10280">
    <property type="entry name" value="PQQ_mGDH"/>
    <property type="match status" value="1"/>
</dbReference>
<dbReference type="Gene3D" id="1.10.760.10">
    <property type="entry name" value="Cytochrome c-like domain"/>
    <property type="match status" value="1"/>
</dbReference>
<evidence type="ECO:0000256" key="4">
    <source>
        <dbReference type="ARBA" id="ARBA00022723"/>
    </source>
</evidence>
<keyword evidence="5" id="KW-0732">Signal</keyword>
<dbReference type="InterPro" id="IPR017511">
    <property type="entry name" value="PQQ_mDH"/>
</dbReference>
<dbReference type="RefSeq" id="WP_345028440.1">
    <property type="nucleotide sequence ID" value="NZ_BAABEY010000020.1"/>
</dbReference>
<evidence type="ECO:0000256" key="6">
    <source>
        <dbReference type="ARBA" id="ARBA00023002"/>
    </source>
</evidence>
<dbReference type="InterPro" id="IPR018391">
    <property type="entry name" value="PQQ_b-propeller_rpt"/>
</dbReference>
<protein>
    <recommendedName>
        <fullName evidence="9">Cytochrome c domain-containing protein</fullName>
    </recommendedName>
</protein>
<organism evidence="10 11">
    <name type="scientific">Ravibacter arvi</name>
    <dbReference type="NCBI Taxonomy" id="2051041"/>
    <lineage>
        <taxon>Bacteria</taxon>
        <taxon>Pseudomonadati</taxon>
        <taxon>Bacteroidota</taxon>
        <taxon>Cytophagia</taxon>
        <taxon>Cytophagales</taxon>
        <taxon>Spirosomataceae</taxon>
        <taxon>Ravibacter</taxon>
    </lineage>
</organism>
<keyword evidence="11" id="KW-1185">Reference proteome</keyword>
<evidence type="ECO:0000256" key="8">
    <source>
        <dbReference type="PROSITE-ProRule" id="PRU00433"/>
    </source>
</evidence>
<evidence type="ECO:0000256" key="2">
    <source>
        <dbReference type="ARBA" id="ARBA00008156"/>
    </source>
</evidence>
<reference evidence="11" key="1">
    <citation type="journal article" date="2019" name="Int. J. Syst. Evol. Microbiol.">
        <title>The Global Catalogue of Microorganisms (GCM) 10K type strain sequencing project: providing services to taxonomists for standard genome sequencing and annotation.</title>
        <authorList>
            <consortium name="The Broad Institute Genomics Platform"/>
            <consortium name="The Broad Institute Genome Sequencing Center for Infectious Disease"/>
            <person name="Wu L."/>
            <person name="Ma J."/>
        </authorList>
    </citation>
    <scope>NUCLEOTIDE SEQUENCE [LARGE SCALE GENOMIC DNA]</scope>
    <source>
        <strain evidence="11">JCM 31920</strain>
    </source>
</reference>
<dbReference type="PROSITE" id="PS51007">
    <property type="entry name" value="CYTC"/>
    <property type="match status" value="1"/>
</dbReference>
<evidence type="ECO:0000256" key="5">
    <source>
        <dbReference type="ARBA" id="ARBA00022729"/>
    </source>
</evidence>
<dbReference type="Pfam" id="PF01011">
    <property type="entry name" value="PQQ"/>
    <property type="match status" value="2"/>
</dbReference>
<dbReference type="SMART" id="SM00564">
    <property type="entry name" value="PQQ"/>
    <property type="match status" value="5"/>
</dbReference>
<dbReference type="PANTHER" id="PTHR32303:SF4">
    <property type="entry name" value="QUINOPROTEIN GLUCOSE DEHYDROGENASE"/>
    <property type="match status" value="1"/>
</dbReference>
<comment type="caution">
    <text evidence="10">The sequence shown here is derived from an EMBL/GenBank/DDBJ whole genome shotgun (WGS) entry which is preliminary data.</text>
</comment>
<keyword evidence="6" id="KW-0560">Oxidoreductase</keyword>
<evidence type="ECO:0000256" key="7">
    <source>
        <dbReference type="ARBA" id="ARBA00023004"/>
    </source>
</evidence>
<proteinExistence type="inferred from homology"/>
<comment type="similarity">
    <text evidence="2">Belongs to the bacterial PQQ dehydrogenase family.</text>
</comment>
<dbReference type="InterPro" id="IPR011047">
    <property type="entry name" value="Quinoprotein_ADH-like_sf"/>
</dbReference>
<dbReference type="PANTHER" id="PTHR32303">
    <property type="entry name" value="QUINOPROTEIN ALCOHOL DEHYDROGENASE (CYTOCHROME C)"/>
    <property type="match status" value="1"/>
</dbReference>
<feature type="domain" description="Cytochrome c" evidence="9">
    <location>
        <begin position="459"/>
        <end position="536"/>
    </location>
</feature>
<evidence type="ECO:0000259" key="9">
    <source>
        <dbReference type="PROSITE" id="PS51007"/>
    </source>
</evidence>
<evidence type="ECO:0000256" key="3">
    <source>
        <dbReference type="ARBA" id="ARBA00022617"/>
    </source>
</evidence>
<dbReference type="Gene3D" id="2.140.10.10">
    <property type="entry name" value="Quinoprotein alcohol dehydrogenase-like superfamily"/>
    <property type="match status" value="2"/>
</dbReference>
<sequence>MKLTGILILCFLLSIFSSDHDWKEYNGDGNRNHYSPVSQINKNNVNQLQVAWSYASGGADTAQNRTQMQCNPIVIGGILYGVSADTQAFALDAATGQEKWKTSLTDNGGTTSRGLSYWANGNEERIFFGAGKWIYALDAKTGRLVAGFGEQGRIDLRKGLERPGADHYVSANTPATIFNNLLITGVRVSENETALLGDIRAYSTETGALVWTFKTIPERGDPAYRSWQPGEPRSRLGGANNWMGMAIDRKRGILYAPTGSAAHDFYGVNRKGNNLYANCLIALDANTGKKIWHYQLVHHDIWDRDPPAPPNLLTITRRGKKLDVVAQITKQGHTFVFERESGKPVFPIRETSFPQDGIPGEVPSPTQPIPELPEPFTRQAFLEKDFNPWVADRDSLSKMLREARTGTPYIPLSERTTIYFPGTDGGAQWGGAGADPEGILYIPAKEIPVHMTLKKRSEASDRQTSKPYALYCSSCHGADKKGSHDGSFPGLADIGKHRTRSEIMQVLATGKGMMPSFSHISKTERDAIVDFLLQKEPEKDVEITAKNVVPYQHLGYNRWYDRNGYPVSTPPWGTLTALNLNSGKKKWQVPLGEYPELTARGIAPTGTDNYGGPLVTGGGLVVIAASRDEKIRAFDKDTGKILWEAPLPAAGYASPSTYVVNNRQYIVIACGGGKLKTRSGDRYLAFALPERDFIRRP</sequence>
<keyword evidence="3 8" id="KW-0349">Heme</keyword>
<evidence type="ECO:0000256" key="1">
    <source>
        <dbReference type="ARBA" id="ARBA00001931"/>
    </source>
</evidence>
<keyword evidence="7 8" id="KW-0408">Iron</keyword>
<gene>
    <name evidence="10" type="ORF">GCM10023091_19780</name>
</gene>
<dbReference type="SUPFAM" id="SSF46626">
    <property type="entry name" value="Cytochrome c"/>
    <property type="match status" value="1"/>
</dbReference>
<name>A0ABP8LY63_9BACT</name>
<keyword evidence="4 8" id="KW-0479">Metal-binding</keyword>
<dbReference type="InterPro" id="IPR002372">
    <property type="entry name" value="PQQ_rpt_dom"/>
</dbReference>
<dbReference type="Proteomes" id="UP001501508">
    <property type="component" value="Unassembled WGS sequence"/>
</dbReference>
<comment type="cofactor">
    <cofactor evidence="1">
        <name>pyrroloquinoline quinone</name>
        <dbReference type="ChEBI" id="CHEBI:58442"/>
    </cofactor>
</comment>
<accession>A0ABP8LY63</accession>
<evidence type="ECO:0000313" key="10">
    <source>
        <dbReference type="EMBL" id="GAA4438765.1"/>
    </source>
</evidence>
<dbReference type="InterPro" id="IPR009056">
    <property type="entry name" value="Cyt_c-like_dom"/>
</dbReference>
<dbReference type="InterPro" id="IPR036909">
    <property type="entry name" value="Cyt_c-like_dom_sf"/>
</dbReference>
<dbReference type="EMBL" id="BAABEY010000020">
    <property type="protein sequence ID" value="GAA4438765.1"/>
    <property type="molecule type" value="Genomic_DNA"/>
</dbReference>
<dbReference type="SUPFAM" id="SSF50998">
    <property type="entry name" value="Quinoprotein alcohol dehydrogenase-like"/>
    <property type="match status" value="1"/>
</dbReference>
<dbReference type="Pfam" id="PF13442">
    <property type="entry name" value="Cytochrome_CBB3"/>
    <property type="match status" value="1"/>
</dbReference>